<dbReference type="GO" id="GO:0022857">
    <property type="term" value="F:transmembrane transporter activity"/>
    <property type="evidence" value="ECO:0007669"/>
    <property type="project" value="InterPro"/>
</dbReference>
<name>A0A5C5FJH9_9BASI</name>
<gene>
    <name evidence="5" type="ORF">DMC30DRAFT_153498</name>
</gene>
<proteinExistence type="inferred from homology"/>
<feature type="transmembrane region" description="Helical" evidence="4">
    <location>
        <begin position="338"/>
        <end position="358"/>
    </location>
</feature>
<comment type="caution">
    <text evidence="5">The sequence shown here is derived from an EMBL/GenBank/DDBJ whole genome shotgun (WGS) entry which is preliminary data.</text>
</comment>
<evidence type="ECO:0000256" key="4">
    <source>
        <dbReference type="SAM" id="Phobius"/>
    </source>
</evidence>
<feature type="transmembrane region" description="Helical" evidence="4">
    <location>
        <begin position="229"/>
        <end position="248"/>
    </location>
</feature>
<evidence type="ECO:0000256" key="2">
    <source>
        <dbReference type="ARBA" id="ARBA00006727"/>
    </source>
</evidence>
<feature type="region of interest" description="Disordered" evidence="3">
    <location>
        <begin position="259"/>
        <end position="278"/>
    </location>
</feature>
<dbReference type="AlphaFoldDB" id="A0A5C5FJH9"/>
<dbReference type="SUPFAM" id="SSF103473">
    <property type="entry name" value="MFS general substrate transporter"/>
    <property type="match status" value="1"/>
</dbReference>
<accession>A0A5C5FJH9</accession>
<keyword evidence="4" id="KW-1133">Transmembrane helix</keyword>
<feature type="compositionally biased region" description="Pro residues" evidence="3">
    <location>
        <begin position="23"/>
        <end position="33"/>
    </location>
</feature>
<dbReference type="PANTHER" id="PTHR11360:SF287">
    <property type="entry name" value="MFS MONOCARBOXYLATE TRANSPORTER"/>
    <property type="match status" value="1"/>
</dbReference>
<feature type="transmembrane region" description="Helical" evidence="4">
    <location>
        <begin position="440"/>
        <end position="462"/>
    </location>
</feature>
<dbReference type="EMBL" id="SOZI01000272">
    <property type="protein sequence ID" value="TNY16993.1"/>
    <property type="molecule type" value="Genomic_DNA"/>
</dbReference>
<feature type="transmembrane region" description="Helical" evidence="4">
    <location>
        <begin position="106"/>
        <end position="125"/>
    </location>
</feature>
<protein>
    <submittedName>
        <fullName evidence="5">MFS general substrate transporter</fullName>
    </submittedName>
</protein>
<feature type="transmembrane region" description="Helical" evidence="4">
    <location>
        <begin position="409"/>
        <end position="428"/>
    </location>
</feature>
<dbReference type="Proteomes" id="UP000311382">
    <property type="component" value="Unassembled WGS sequence"/>
</dbReference>
<organism evidence="5 6">
    <name type="scientific">Rhodotorula diobovata</name>
    <dbReference type="NCBI Taxonomy" id="5288"/>
    <lineage>
        <taxon>Eukaryota</taxon>
        <taxon>Fungi</taxon>
        <taxon>Dikarya</taxon>
        <taxon>Basidiomycota</taxon>
        <taxon>Pucciniomycotina</taxon>
        <taxon>Microbotryomycetes</taxon>
        <taxon>Sporidiobolales</taxon>
        <taxon>Sporidiobolaceae</taxon>
        <taxon>Rhodotorula</taxon>
    </lineage>
</organism>
<feature type="transmembrane region" description="Helical" evidence="4">
    <location>
        <begin position="196"/>
        <end position="217"/>
    </location>
</feature>
<feature type="region of interest" description="Disordered" evidence="3">
    <location>
        <begin position="1"/>
        <end position="48"/>
    </location>
</feature>
<dbReference type="PANTHER" id="PTHR11360">
    <property type="entry name" value="MONOCARBOXYLATE TRANSPORTER"/>
    <property type="match status" value="1"/>
</dbReference>
<dbReference type="Pfam" id="PF07690">
    <property type="entry name" value="MFS_1"/>
    <property type="match status" value="1"/>
</dbReference>
<keyword evidence="4" id="KW-0812">Transmembrane</keyword>
<sequence length="471" mass="48891">MSITAGPPQRPPTSTDEAVSSPMPSPSGPPPTPALGRSTSSHSYPPAGASTRERLVADLDPPDRGKAAMLFLLGAFTIETVVWGLPSSYGLFLDYYTSHGVHGSTASSSLLPLVGTVSSGAIYLLGPPLSFALNPRPRWRLNVIRCGALICSLSLLLSSFATTLLLTQGLLYSIGGAMAYYPTFSYLQEWFVERRGFANGVCFAGTAAGGLVLPFILQVLLENYGASTTLQALSVATFLLFGAALPLIRPRLPLPAKVSSDARDKKDEDEPESDNEAVGVAVAVEPAQSQQDKVTAKRMVKDVKLWVFITANVGQAFGYFVTLLYLPTYASAVGLSSANGSALLACVNGACVLSRVAMGVLSDKHSPHRLGFGTMLASSVAVLVLWGVASTSLPPLLPSLSSHLFSALSFTRGLGALLVAPISTALIAHPLQGASAKTAYGAAGGEYGGVVLFAGLSMVLAAGCEGVEALL</sequence>
<keyword evidence="6" id="KW-1185">Reference proteome</keyword>
<evidence type="ECO:0000256" key="1">
    <source>
        <dbReference type="ARBA" id="ARBA00004141"/>
    </source>
</evidence>
<evidence type="ECO:0000313" key="6">
    <source>
        <dbReference type="Proteomes" id="UP000311382"/>
    </source>
</evidence>
<feature type="transmembrane region" description="Helical" evidence="4">
    <location>
        <begin position="305"/>
        <end position="326"/>
    </location>
</feature>
<dbReference type="InterPro" id="IPR036259">
    <property type="entry name" value="MFS_trans_sf"/>
</dbReference>
<evidence type="ECO:0000256" key="3">
    <source>
        <dbReference type="SAM" id="MobiDB-lite"/>
    </source>
</evidence>
<feature type="transmembrane region" description="Helical" evidence="4">
    <location>
        <begin position="370"/>
        <end position="389"/>
    </location>
</feature>
<evidence type="ECO:0000313" key="5">
    <source>
        <dbReference type="EMBL" id="TNY16993.1"/>
    </source>
</evidence>
<dbReference type="InterPro" id="IPR011701">
    <property type="entry name" value="MFS"/>
</dbReference>
<comment type="subcellular location">
    <subcellularLocation>
        <location evidence="1">Membrane</location>
        <topology evidence="1">Multi-pass membrane protein</topology>
    </subcellularLocation>
</comment>
<keyword evidence="4" id="KW-0472">Membrane</keyword>
<feature type="transmembrane region" description="Helical" evidence="4">
    <location>
        <begin position="146"/>
        <end position="164"/>
    </location>
</feature>
<dbReference type="InterPro" id="IPR050327">
    <property type="entry name" value="Proton-linked_MCT"/>
</dbReference>
<feature type="transmembrane region" description="Helical" evidence="4">
    <location>
        <begin position="170"/>
        <end position="187"/>
    </location>
</feature>
<comment type="similarity">
    <text evidence="2">Belongs to the major facilitator superfamily. Monocarboxylate porter (TC 2.A.1.13) family.</text>
</comment>
<reference evidence="5 6" key="1">
    <citation type="submission" date="2019-03" db="EMBL/GenBank/DDBJ databases">
        <title>Rhodosporidium diobovatum UCD-FST 08-225 genome sequencing, assembly, and annotation.</title>
        <authorList>
            <person name="Fakankun I.U."/>
            <person name="Fristensky B."/>
            <person name="Levin D.B."/>
        </authorList>
    </citation>
    <scope>NUCLEOTIDE SEQUENCE [LARGE SCALE GENOMIC DNA]</scope>
    <source>
        <strain evidence="5 6">UCD-FST 08-225</strain>
    </source>
</reference>
<dbReference type="OrthoDB" id="2213137at2759"/>
<dbReference type="Gene3D" id="1.20.1250.20">
    <property type="entry name" value="MFS general substrate transporter like domains"/>
    <property type="match status" value="1"/>
</dbReference>
<dbReference type="GO" id="GO:0016020">
    <property type="term" value="C:membrane"/>
    <property type="evidence" value="ECO:0007669"/>
    <property type="project" value="UniProtKB-SubCell"/>
</dbReference>
<feature type="transmembrane region" description="Helical" evidence="4">
    <location>
        <begin position="67"/>
        <end position="86"/>
    </location>
</feature>